<dbReference type="EMBL" id="BEXD01001001">
    <property type="protein sequence ID" value="GBB91631.1"/>
    <property type="molecule type" value="Genomic_DNA"/>
</dbReference>
<accession>A0A2Z6R3U8</accession>
<dbReference type="Proteomes" id="UP000247702">
    <property type="component" value="Unassembled WGS sequence"/>
</dbReference>
<evidence type="ECO:0000313" key="2">
    <source>
        <dbReference type="Proteomes" id="UP000247702"/>
    </source>
</evidence>
<protein>
    <submittedName>
        <fullName evidence="1">Uncharacterized protein</fullName>
    </submittedName>
</protein>
<keyword evidence="2" id="KW-1185">Reference proteome</keyword>
<proteinExistence type="predicted"/>
<comment type="caution">
    <text evidence="1">The sequence shown here is derived from an EMBL/GenBank/DDBJ whole genome shotgun (WGS) entry which is preliminary data.</text>
</comment>
<organism evidence="1 2">
    <name type="scientific">Rhizophagus clarus</name>
    <dbReference type="NCBI Taxonomy" id="94130"/>
    <lineage>
        <taxon>Eukaryota</taxon>
        <taxon>Fungi</taxon>
        <taxon>Fungi incertae sedis</taxon>
        <taxon>Mucoromycota</taxon>
        <taxon>Glomeromycotina</taxon>
        <taxon>Glomeromycetes</taxon>
        <taxon>Glomerales</taxon>
        <taxon>Glomeraceae</taxon>
        <taxon>Rhizophagus</taxon>
    </lineage>
</organism>
<dbReference type="AlphaFoldDB" id="A0A2Z6R3U8"/>
<reference evidence="1 2" key="1">
    <citation type="submission" date="2017-11" db="EMBL/GenBank/DDBJ databases">
        <title>The genome of Rhizophagus clarus HR1 reveals common genetic basis of auxotrophy among arbuscular mycorrhizal fungi.</title>
        <authorList>
            <person name="Kobayashi Y."/>
        </authorList>
    </citation>
    <scope>NUCLEOTIDE SEQUENCE [LARGE SCALE GENOMIC DNA]</scope>
    <source>
        <strain evidence="1 2">HR1</strain>
    </source>
</reference>
<dbReference type="STRING" id="94130.A0A2Z6R3U8"/>
<evidence type="ECO:0000313" key="1">
    <source>
        <dbReference type="EMBL" id="GBB91631.1"/>
    </source>
</evidence>
<gene>
    <name evidence="1" type="ORF">RclHR1_00190044</name>
</gene>
<sequence length="332" mass="38991">MDVSLDKFIDRCNIDTFLIIDEVQKIYKPKNKNESHHGEDIFWKTFKYIKQSTRLHIVVFTSYGHYGAYASHGNHAVMDISPTNDLKENNKWGFNDVCFTEEEYNDYFHQFCKVCLKKLENEHIQHLLNYLREITNLHPGLVTLIMNEIRGRFIKRETLTFEDVFMYLKSNDFNCHLKGIRATPKITDIVCKNESKDIAKSKGVGTDGRLLERVWQMEFYRSSMLVLPADVFASVDVGALYSSKGYLDFYINDKRNWPLNYYEMEIDWKNINKDSEDMVIELPEQAERGTNDIYVLWLAYPDGTEEGVRLLGEAENLLGYNISDFWDDPMEI</sequence>
<name>A0A2Z6R3U8_9GLOM</name>